<evidence type="ECO:0000256" key="5">
    <source>
        <dbReference type="ARBA" id="ARBA00023239"/>
    </source>
</evidence>
<evidence type="ECO:0000256" key="2">
    <source>
        <dbReference type="ARBA" id="ARBA00006333"/>
    </source>
</evidence>
<sequence length="365" mass="41614">MSSKSTSIVQFCIPDILRTWPWPRRLSPHYAICKAESSAWCESFEAFSPKAQDAFNRCDFSLLASLAYPHLDRDGCRIGCDLMNTLFVFDEYSDVATAKEVHKQADIMIDALRNPTMPRAVGEWVGGEITRQYWENAIRTMTLTAQRHFVDTFQLYADAVVQQAVDRDRRHIRGVEDYLELHRDTVGIKLTFVILEAKMDLPEEVLNHPSIVTLISACIDMIIICNDLCSYNVEQARGDDGHNLVTIVMHERKCGLHGALKWISKLHDDLVSKFLSALEEIPSFGNSALDEEVSIYADGLGNWVRANDSWSFESERYFGKQGLVIQKTRVVDLLPRETGRPPHQYASPTGQWNLTSNVWDFGWHK</sequence>
<dbReference type="InterPro" id="IPR034686">
    <property type="entry name" value="Terpene_cyclase-like_2"/>
</dbReference>
<reference evidence="8" key="1">
    <citation type="submission" date="2024-04" db="EMBL/GenBank/DDBJ databases">
        <authorList>
            <person name="Shaw F."/>
            <person name="Minotto A."/>
        </authorList>
    </citation>
    <scope>NUCLEOTIDE SEQUENCE [LARGE SCALE GENOMIC DNA]</scope>
</reference>
<evidence type="ECO:0000313" key="7">
    <source>
        <dbReference type="EMBL" id="CAL1709814.1"/>
    </source>
</evidence>
<keyword evidence="3 6" id="KW-0479">Metal-binding</keyword>
<evidence type="ECO:0000313" key="8">
    <source>
        <dbReference type="Proteomes" id="UP001497453"/>
    </source>
</evidence>
<accession>A0ABP1DS70</accession>
<dbReference type="Proteomes" id="UP001497453">
    <property type="component" value="Chromosome 5"/>
</dbReference>
<comment type="similarity">
    <text evidence="2 6">Belongs to the terpene synthase family.</text>
</comment>
<dbReference type="Pfam" id="PF19086">
    <property type="entry name" value="Terpene_syn_C_2"/>
    <property type="match status" value="1"/>
</dbReference>
<evidence type="ECO:0000256" key="1">
    <source>
        <dbReference type="ARBA" id="ARBA00001946"/>
    </source>
</evidence>
<keyword evidence="8" id="KW-1185">Reference proteome</keyword>
<proteinExistence type="inferred from homology"/>
<organism evidence="7 8">
    <name type="scientific">Somion occarium</name>
    <dbReference type="NCBI Taxonomy" id="3059160"/>
    <lineage>
        <taxon>Eukaryota</taxon>
        <taxon>Fungi</taxon>
        <taxon>Dikarya</taxon>
        <taxon>Basidiomycota</taxon>
        <taxon>Agaricomycotina</taxon>
        <taxon>Agaricomycetes</taxon>
        <taxon>Polyporales</taxon>
        <taxon>Cerrenaceae</taxon>
        <taxon>Somion</taxon>
    </lineage>
</organism>
<gene>
    <name evidence="7" type="ORF">GFSPODELE1_LOCUS7507</name>
</gene>
<evidence type="ECO:0000256" key="3">
    <source>
        <dbReference type="ARBA" id="ARBA00022723"/>
    </source>
</evidence>
<dbReference type="EMBL" id="OZ037948">
    <property type="protein sequence ID" value="CAL1709814.1"/>
    <property type="molecule type" value="Genomic_DNA"/>
</dbReference>
<dbReference type="EC" id="4.2.3.-" evidence="6"/>
<protein>
    <recommendedName>
        <fullName evidence="6">Terpene synthase</fullName>
        <ecNumber evidence="6">4.2.3.-</ecNumber>
    </recommendedName>
</protein>
<dbReference type="PANTHER" id="PTHR35201">
    <property type="entry name" value="TERPENE SYNTHASE"/>
    <property type="match status" value="1"/>
</dbReference>
<dbReference type="InterPro" id="IPR008949">
    <property type="entry name" value="Isoprenoid_synthase_dom_sf"/>
</dbReference>
<dbReference type="SUPFAM" id="SSF48576">
    <property type="entry name" value="Terpenoid synthases"/>
    <property type="match status" value="1"/>
</dbReference>
<name>A0ABP1DS70_9APHY</name>
<keyword evidence="5 6" id="KW-0456">Lyase</keyword>
<evidence type="ECO:0000256" key="4">
    <source>
        <dbReference type="ARBA" id="ARBA00022842"/>
    </source>
</evidence>
<dbReference type="Gene3D" id="1.10.600.10">
    <property type="entry name" value="Farnesyl Diphosphate Synthase"/>
    <property type="match status" value="1"/>
</dbReference>
<dbReference type="PANTHER" id="PTHR35201:SF4">
    <property type="entry name" value="BETA-PINACENE SYNTHASE-RELATED"/>
    <property type="match status" value="1"/>
</dbReference>
<evidence type="ECO:0000256" key="6">
    <source>
        <dbReference type="RuleBase" id="RU366034"/>
    </source>
</evidence>
<comment type="cofactor">
    <cofactor evidence="1 6">
        <name>Mg(2+)</name>
        <dbReference type="ChEBI" id="CHEBI:18420"/>
    </cofactor>
</comment>
<keyword evidence="4 6" id="KW-0460">Magnesium</keyword>